<dbReference type="PROSITE" id="PS51318">
    <property type="entry name" value="TAT"/>
    <property type="match status" value="1"/>
</dbReference>
<dbReference type="EMBL" id="AP028056">
    <property type="protein sequence ID" value="BEH01329.1"/>
    <property type="molecule type" value="Genomic_DNA"/>
</dbReference>
<dbReference type="InterPro" id="IPR018711">
    <property type="entry name" value="NAGPA"/>
</dbReference>
<evidence type="ECO:0000259" key="2">
    <source>
        <dbReference type="Pfam" id="PF09992"/>
    </source>
</evidence>
<keyword evidence="3" id="KW-0326">Glycosidase</keyword>
<dbReference type="Proteomes" id="UP001431656">
    <property type="component" value="Chromosome"/>
</dbReference>
<evidence type="ECO:0000313" key="3">
    <source>
        <dbReference type="EMBL" id="BEH01329.1"/>
    </source>
</evidence>
<dbReference type="PANTHER" id="PTHR40446">
    <property type="entry name" value="N-ACETYLGLUCOSAMINE-1-PHOSPHODIESTER ALPHA-N-ACETYLGLUCOSAMINIDASE"/>
    <property type="match status" value="1"/>
</dbReference>
<dbReference type="GO" id="GO:0016798">
    <property type="term" value="F:hydrolase activity, acting on glycosyl bonds"/>
    <property type="evidence" value="ECO:0007669"/>
    <property type="project" value="UniProtKB-KW"/>
</dbReference>
<dbReference type="KEGG" id="broo:brsh051_06100"/>
<dbReference type="Pfam" id="PF09992">
    <property type="entry name" value="NAGPA"/>
    <property type="match status" value="1"/>
</dbReference>
<name>A0AAN0MFE5_9ACTN</name>
<organism evidence="3 4">
    <name type="scientific">Brooklawnia propionicigenes</name>
    <dbReference type="NCBI Taxonomy" id="3041175"/>
    <lineage>
        <taxon>Bacteria</taxon>
        <taxon>Bacillati</taxon>
        <taxon>Actinomycetota</taxon>
        <taxon>Actinomycetes</taxon>
        <taxon>Propionibacteriales</taxon>
        <taxon>Propionibacteriaceae</taxon>
        <taxon>Brooklawnia</taxon>
    </lineage>
</organism>
<evidence type="ECO:0000313" key="4">
    <source>
        <dbReference type="Proteomes" id="UP001431656"/>
    </source>
</evidence>
<reference evidence="3" key="1">
    <citation type="journal article" date="2024" name="Int. J. Syst. Evol. Microbiol.">
        <title>Brooklawnia propionicigenes sp. nov., a facultatively anaerobic, propionate-producing bacterium isolated from a methanogenic reactor treating waste from cattle farms.</title>
        <authorList>
            <person name="Akita Y."/>
            <person name="Ueki A."/>
            <person name="Tonouchi A."/>
            <person name="Sugawara Y."/>
            <person name="Honma S."/>
            <person name="Kaku N."/>
            <person name="Ueki K."/>
        </authorList>
    </citation>
    <scope>NUCLEOTIDE SEQUENCE</scope>
    <source>
        <strain evidence="3">SH051</strain>
    </source>
</reference>
<protein>
    <submittedName>
        <fullName evidence="3">Phosphodiester glycosidase family protein</fullName>
    </submittedName>
</protein>
<proteinExistence type="predicted"/>
<evidence type="ECO:0000256" key="1">
    <source>
        <dbReference type="SAM" id="SignalP"/>
    </source>
</evidence>
<dbReference type="PANTHER" id="PTHR40446:SF2">
    <property type="entry name" value="N-ACETYLGLUCOSAMINE-1-PHOSPHODIESTER ALPHA-N-ACETYLGLUCOSAMINIDASE"/>
    <property type="match status" value="1"/>
</dbReference>
<keyword evidence="1" id="KW-0732">Signal</keyword>
<dbReference type="InterPro" id="IPR006311">
    <property type="entry name" value="TAT_signal"/>
</dbReference>
<feature type="signal peptide" evidence="1">
    <location>
        <begin position="1"/>
        <end position="29"/>
    </location>
</feature>
<sequence>MTDGRPKVSRRAVLLGGLTALAATGTASAWALDRFVIEHAQVTGVSQLDSSASPDDNALADPKVTITTWTTGADDDLVTGYIADISTADARQIRTAFADDTYGENIIENPSVIAARVGAALAINGDYYGFRSEGIVIRDGIAFRDKGTRDGLALYSDGQLRVYDETTISAQELVDAGVWQTWSFGPGLIIDGQIQAGIDDVEIDTNVGNHSIQGEQPRTAIAMIEPNHYLFAVIDGRSPGYSRGVTMTGLAQLLAGLGAQVAYNLDGGGSSTMVHDGQLVNNPLGQGKERGTSDIIWTTGG</sequence>
<dbReference type="RefSeq" id="WP_286267455.1">
    <property type="nucleotide sequence ID" value="NZ_AP028056.1"/>
</dbReference>
<dbReference type="AlphaFoldDB" id="A0AAN0MFE5"/>
<feature type="domain" description="Phosphodiester glycosidase" evidence="2">
    <location>
        <begin position="118"/>
        <end position="296"/>
    </location>
</feature>
<accession>A0AAN0MFE5</accession>
<keyword evidence="3" id="KW-0378">Hydrolase</keyword>
<feature type="chain" id="PRO_5043004512" evidence="1">
    <location>
        <begin position="30"/>
        <end position="301"/>
    </location>
</feature>
<gene>
    <name evidence="3" type="ORF">brsh051_06100</name>
</gene>
<keyword evidence="4" id="KW-1185">Reference proteome</keyword>